<gene>
    <name evidence="1" type="ORF">E5336_05240</name>
</gene>
<keyword evidence="2" id="KW-1185">Reference proteome</keyword>
<evidence type="ECO:0000313" key="1">
    <source>
        <dbReference type="EMBL" id="TGY66252.1"/>
    </source>
</evidence>
<organism evidence="1 2">
    <name type="scientific">Dubosiella muris</name>
    <dbReference type="NCBI Taxonomy" id="3038133"/>
    <lineage>
        <taxon>Bacteria</taxon>
        <taxon>Bacillati</taxon>
        <taxon>Bacillota</taxon>
        <taxon>Erysipelotrichia</taxon>
        <taxon>Erysipelotrichales</taxon>
        <taxon>Erysipelotrichaceae</taxon>
        <taxon>Dubosiella</taxon>
    </lineage>
</organism>
<name>A0AC61R7W8_9FIRM</name>
<reference evidence="1" key="1">
    <citation type="submission" date="2019-04" db="EMBL/GenBank/DDBJ databases">
        <title>Microbes associate with the intestines of laboratory mice.</title>
        <authorList>
            <person name="Navarre W."/>
            <person name="Wong E."/>
            <person name="Huang K."/>
            <person name="Tropini C."/>
            <person name="Ng K."/>
            <person name="Yu B."/>
        </authorList>
    </citation>
    <scope>NUCLEOTIDE SEQUENCE</scope>
    <source>
        <strain evidence="1">NM09_H32</strain>
    </source>
</reference>
<sequence length="771" mass="87018">MTRNRTIACVLCLFLSPVVLFLAAPPAVFGNAVDWYSQHVVLGETIRDTMRASRSLFCDFIPQLYGGVNFYAISYYGYLRPDVLFAALFSSLEFAYILIAYAVFLMGLAAVACFFFLKANKFSWWICFALSLGLPCTTLFFQSHRQIMFVNFIPFLFFLLIGVDRLLQTGKKRLVIGSGTLLLFHSFYFAPACYWVALVYYAIKGGSFRASKPLWLSFLIIVLLGAPLWLPTGLYLLENKRPGAAIDWPALFVPDWKLSGLLYNRYGCGQPLLAWFALVYALFVPKTRPLAICLLTVFLFPVFWYVFSGFLYARTKALLPLMPFVIGLEAFFLQSVSHRVGVRNPWILAGFFLPVLTIQNGVLWWDILALGVALCLFARKTRFVFALLAGPLLVWNAQNPPDSYLKKMPSLPDWIGKVQNESIALVDQSQLVNATFGLRANRSSGYASIYPKRYNEYIFDLLKVNIPINNRTAILDSTNPFYLFSRGIQWVQADTCPPGFETVAPSLYRATSVLPRFYLTRAWMDEKTWETLPFPDTLQAMIEQPCVSNAPGRAAAFQSRWKTESFPSLDCLVRAEKTETMDIALDPNRITVLQFDIENHDKEKPVVVDVNGMRNKLSPASSVYYNHNTRFTFMLAGGQTNGRPTIQFSAGNYAIKNTTWRSIDASMFQKRLGEIEPVQAKEGQNRWSLTIDAKEDAILVTPFSDQTGFSIRMDGTPIEPVRVNKTFVGCPVLKGSHQIDIVYEAPGKKAGIAMAGFGIFLAVCSQRRWKQ</sequence>
<protein>
    <submittedName>
        <fullName evidence="1">Uncharacterized protein</fullName>
    </submittedName>
</protein>
<accession>A0AC61R7W8</accession>
<dbReference type="Proteomes" id="UP000308836">
    <property type="component" value="Unassembled WGS sequence"/>
</dbReference>
<comment type="caution">
    <text evidence="1">The sequence shown here is derived from an EMBL/GenBank/DDBJ whole genome shotgun (WGS) entry which is preliminary data.</text>
</comment>
<dbReference type="EMBL" id="SRYG01000008">
    <property type="protein sequence ID" value="TGY66252.1"/>
    <property type="molecule type" value="Genomic_DNA"/>
</dbReference>
<proteinExistence type="predicted"/>
<evidence type="ECO:0000313" key="2">
    <source>
        <dbReference type="Proteomes" id="UP000308836"/>
    </source>
</evidence>